<dbReference type="Proteomes" id="UP000053864">
    <property type="component" value="Unassembled WGS sequence"/>
</dbReference>
<evidence type="ECO:0000313" key="3">
    <source>
        <dbReference type="EMBL" id="ETL31079.1"/>
    </source>
</evidence>
<organism evidence="3">
    <name type="scientific">Phytophthora nicotianae</name>
    <name type="common">Potato buckeye rot agent</name>
    <name type="synonym">Phytophthora parasitica</name>
    <dbReference type="NCBI Taxonomy" id="4792"/>
    <lineage>
        <taxon>Eukaryota</taxon>
        <taxon>Sar</taxon>
        <taxon>Stramenopiles</taxon>
        <taxon>Oomycota</taxon>
        <taxon>Peronosporomycetes</taxon>
        <taxon>Peronosporales</taxon>
        <taxon>Peronosporaceae</taxon>
        <taxon>Phytophthora</taxon>
    </lineage>
</organism>
<name>W2IA25_PHYNI</name>
<dbReference type="Pfam" id="PF25273">
    <property type="entry name" value="DUF7869"/>
    <property type="match status" value="1"/>
</dbReference>
<gene>
    <name evidence="3" type="ORF">L916_16014</name>
</gene>
<dbReference type="InterPro" id="IPR057191">
    <property type="entry name" value="DUF7869"/>
</dbReference>
<dbReference type="PANTHER" id="PTHR34415">
    <property type="entry name" value="INTEGRASE CATALYTIC DOMAIN-CONTAINING PROTEIN"/>
    <property type="match status" value="1"/>
</dbReference>
<dbReference type="AlphaFoldDB" id="W2IA25"/>
<proteinExistence type="predicted"/>
<sequence>MQRYKRRVRDGFIAAAAHGNKANKNALKVDLGWLVKWFKALAAEVGEVVPGKVRMQKTQDGMVKKYYSREDYTLLPATFTWDALYEELHKFVELGLRVYEPARSTFRKLLSIHCPTIRIRSSQFNVCDMCTIYQTRMRQGATADKTEELSQHTESPRRMWFVERSIILICWKDKAASQEPNSDLAVIVTDFSQNLTIPSVTTTPSQWYFCSLLAVNLFDIFYENDGTQTNYVYDEFASGKGSDQINSMLQHFIRTVLIPAGKKHLVVYADNCSGQNKNNHVIRFFLAQVQYGTFERVDYKFFCEGPHKKLDRSYLSWERILKSYKPVVEELYKKLVGVQQYQVFTMTQEKPGVVQCKKGPDDESIDMDLRRKVDGVLTDVVKAIRMLDHFLDDLPPLAEKAEKIAELHKNIRPYVPDEFQANSIYAAPRLDESTEQPWPSRQKPTKSDVEEMAKMKAIQCRKSLA</sequence>
<dbReference type="PANTHER" id="PTHR34415:SF1">
    <property type="entry name" value="INTEGRASE CATALYTIC DOMAIN-CONTAINING PROTEIN"/>
    <property type="match status" value="1"/>
</dbReference>
<evidence type="ECO:0000256" key="1">
    <source>
        <dbReference type="SAM" id="MobiDB-lite"/>
    </source>
</evidence>
<reference evidence="3" key="1">
    <citation type="submission" date="2013-11" db="EMBL/GenBank/DDBJ databases">
        <title>The Genome Sequence of Phytophthora parasitica CJ05E6.</title>
        <authorList>
            <consortium name="The Broad Institute Genomics Platform"/>
            <person name="Russ C."/>
            <person name="Tyler B."/>
            <person name="Panabieres F."/>
            <person name="Shan W."/>
            <person name="Tripathy S."/>
            <person name="Grunwald N."/>
            <person name="Machado M."/>
            <person name="Johnson C.S."/>
            <person name="Arredondo F."/>
            <person name="Hong C."/>
            <person name="Coffey M."/>
            <person name="Young S.K."/>
            <person name="Zeng Q."/>
            <person name="Gargeya S."/>
            <person name="Fitzgerald M."/>
            <person name="Abouelleil A."/>
            <person name="Alvarado L."/>
            <person name="Chapman S.B."/>
            <person name="Gainer-Dewar J."/>
            <person name="Goldberg J."/>
            <person name="Griggs A."/>
            <person name="Gujja S."/>
            <person name="Hansen M."/>
            <person name="Howarth C."/>
            <person name="Imamovic A."/>
            <person name="Ireland A."/>
            <person name="Larimer J."/>
            <person name="McCowan C."/>
            <person name="Murphy C."/>
            <person name="Pearson M."/>
            <person name="Poon T.W."/>
            <person name="Priest M."/>
            <person name="Roberts A."/>
            <person name="Saif S."/>
            <person name="Shea T."/>
            <person name="Sykes S."/>
            <person name="Wortman J."/>
            <person name="Nusbaum C."/>
            <person name="Birren B."/>
        </authorList>
    </citation>
    <scope>NUCLEOTIDE SEQUENCE [LARGE SCALE GENOMIC DNA]</scope>
    <source>
        <strain evidence="3">CJ05E6</strain>
    </source>
</reference>
<feature type="domain" description="DUF7869" evidence="2">
    <location>
        <begin position="245"/>
        <end position="318"/>
    </location>
</feature>
<dbReference type="EMBL" id="KI675114">
    <property type="protein sequence ID" value="ETL31079.1"/>
    <property type="molecule type" value="Genomic_DNA"/>
</dbReference>
<accession>W2IA25</accession>
<evidence type="ECO:0000259" key="2">
    <source>
        <dbReference type="Pfam" id="PF25273"/>
    </source>
</evidence>
<protein>
    <recommendedName>
        <fullName evidence="2">DUF7869 domain-containing protein</fullName>
    </recommendedName>
</protein>
<dbReference type="VEuPathDB" id="FungiDB:PPTG_23847"/>
<feature type="region of interest" description="Disordered" evidence="1">
    <location>
        <begin position="428"/>
        <end position="453"/>
    </location>
</feature>
<feature type="non-terminal residue" evidence="3">
    <location>
        <position position="465"/>
    </location>
</feature>